<protein>
    <submittedName>
        <fullName evidence="1">4657_t:CDS:1</fullName>
    </submittedName>
</protein>
<gene>
    <name evidence="1" type="ORF">FCALED_LOCUS7457</name>
</gene>
<accession>A0A9N9BVR3</accession>
<dbReference type="EMBL" id="CAJVPQ010001984">
    <property type="protein sequence ID" value="CAG8578269.1"/>
    <property type="molecule type" value="Genomic_DNA"/>
</dbReference>
<comment type="caution">
    <text evidence="1">The sequence shown here is derived from an EMBL/GenBank/DDBJ whole genome shotgun (WGS) entry which is preliminary data.</text>
</comment>
<organism evidence="1 2">
    <name type="scientific">Funneliformis caledonium</name>
    <dbReference type="NCBI Taxonomy" id="1117310"/>
    <lineage>
        <taxon>Eukaryota</taxon>
        <taxon>Fungi</taxon>
        <taxon>Fungi incertae sedis</taxon>
        <taxon>Mucoromycota</taxon>
        <taxon>Glomeromycotina</taxon>
        <taxon>Glomeromycetes</taxon>
        <taxon>Glomerales</taxon>
        <taxon>Glomeraceae</taxon>
        <taxon>Funneliformis</taxon>
    </lineage>
</organism>
<dbReference type="Proteomes" id="UP000789570">
    <property type="component" value="Unassembled WGS sequence"/>
</dbReference>
<proteinExistence type="predicted"/>
<reference evidence="1" key="1">
    <citation type="submission" date="2021-06" db="EMBL/GenBank/DDBJ databases">
        <authorList>
            <person name="Kallberg Y."/>
            <person name="Tangrot J."/>
            <person name="Rosling A."/>
        </authorList>
    </citation>
    <scope>NUCLEOTIDE SEQUENCE</scope>
    <source>
        <strain evidence="1">UK204</strain>
    </source>
</reference>
<sequence>METNVYNPIPVEFYNEIFSNFKSDIKTLHSCIFVNRFFSRLAIPLLWSTPFDHIDLDSPKAPLIISTYICSLVDEDKSYLNVSGIPVGSPVTPFFPYPEYLTSFNSRAFQMMMDKWLKLIDPLNYSTNYNYKLEYAKYIVSNLLFGSTTMLKSLKYFRLNSNDEMVFIKHKEFAYSISNLVNFEIDYYYVEGSNSNQKDEKKLHDLFDNLSYYTSSIRYITINISTPYDLSFTKRVINSIVNFVTHQFSLEALSFNESLISENLSEFEEIINSQATTLKYLKIGGKMRNLARILKVLRNCVNLELLEFIAEEVVVGDDMHVDAWNYNGDIGRRNNEEVGKGGDLSVMREFEFNQLKIKSIYCIEDCRTLMMTNINLRTLNLGKINPCIITSLGKYCYNLTHLSCELLLDDFYLFIKLLEVLRELKYLRMKLKLSSFINDNYIVAFANSLPNSLSKLGLDIHNDNNERNNEFISYFLRVTLENLGCNHLIELDFYNNQLIRNENLKLILQFALNRNEGRGGDEKFGLFRYVRKNFDVDFDHMLLQQGRDIIKIEYAEISDFYRPFHEPLYYYG</sequence>
<evidence type="ECO:0000313" key="2">
    <source>
        <dbReference type="Proteomes" id="UP000789570"/>
    </source>
</evidence>
<keyword evidence="2" id="KW-1185">Reference proteome</keyword>
<evidence type="ECO:0000313" key="1">
    <source>
        <dbReference type="EMBL" id="CAG8578269.1"/>
    </source>
</evidence>
<dbReference type="OrthoDB" id="2330886at2759"/>
<dbReference type="AlphaFoldDB" id="A0A9N9BVR3"/>
<name>A0A9N9BVR3_9GLOM</name>